<protein>
    <recommendedName>
        <fullName evidence="1">Plasmid pRiA4b Orf3-like domain-containing protein</fullName>
    </recommendedName>
</protein>
<evidence type="ECO:0000313" key="3">
    <source>
        <dbReference type="Proteomes" id="UP000238164"/>
    </source>
</evidence>
<organism evidence="2 3">
    <name type="scientific">Micropruina glycogenica</name>
    <dbReference type="NCBI Taxonomy" id="75385"/>
    <lineage>
        <taxon>Bacteria</taxon>
        <taxon>Bacillati</taxon>
        <taxon>Actinomycetota</taxon>
        <taxon>Actinomycetes</taxon>
        <taxon>Propionibacteriales</taxon>
        <taxon>Nocardioidaceae</taxon>
        <taxon>Micropruina</taxon>
    </lineage>
</organism>
<gene>
    <name evidence="2" type="ORF">MPLG2_0265</name>
</gene>
<keyword evidence="3" id="KW-1185">Reference proteome</keyword>
<evidence type="ECO:0000313" key="2">
    <source>
        <dbReference type="EMBL" id="SPD85301.1"/>
    </source>
</evidence>
<dbReference type="InterPro" id="IPR024047">
    <property type="entry name" value="MM3350-like_sf"/>
</dbReference>
<dbReference type="KEGG" id="mgg:MPLG2_0265"/>
<dbReference type="AlphaFoldDB" id="A0A2N9JAX6"/>
<reference evidence="2 3" key="1">
    <citation type="submission" date="2018-02" db="EMBL/GenBank/DDBJ databases">
        <authorList>
            <person name="Cohen D.B."/>
            <person name="Kent A.D."/>
        </authorList>
    </citation>
    <scope>NUCLEOTIDE SEQUENCE [LARGE SCALE GENOMIC DNA]</scope>
    <source>
        <strain evidence="2">1</strain>
    </source>
</reference>
<sequence length="475" mass="53108">MTEESNTSSADSIGEARRWLALLQGQGQTPLLSGSRFIEPRPAPRLLPRRNDRAAFVVRVDLDDVKPPIWRRLRLASDLTLDELHEVMQTAMGWTDSHLHHFQMGPDQKNFRMLPFLTPFDLEEGDDEGLLEADVRLDEVIAAPGHRLFYEYDFGDGWHHTIKLERVEPWRDDDPVAHCLTGRRACPPEDVGGPWGYTEVLDALNGTVEPDNAEWMAEKLAWMPDGFDPAAFDVDQVNALLDTGSMPDLYDWSPELALLVVRTISSPRGLQSLLNRALAGWVEPEPELIAGAVSRYQHFMRLVGGGLRLTAAGYLPPAVVERLVADLDLEIEFVGKGNREDYTMPVYHLRESATALGLVRKSKGVLSVTKAGQKVVDDPVGLLSHIRSRLPLGREFERDAGLLALLVTAAGQSWRQHHDAATPIYRDLGWHDPGGRLDLALWHGSRPTLNVLEQATGRWGTPEEKATIARLLLRR</sequence>
<feature type="domain" description="Plasmid pRiA4b Orf3-like" evidence="1">
    <location>
        <begin position="55"/>
        <end position="235"/>
    </location>
</feature>
<dbReference type="RefSeq" id="WP_105184573.1">
    <property type="nucleotide sequence ID" value="NZ_BAAAGO010000012.1"/>
</dbReference>
<dbReference type="InterPro" id="IPR012912">
    <property type="entry name" value="Plasmid_pRiA4b_Orf3-like"/>
</dbReference>
<dbReference type="OrthoDB" id="9816539at2"/>
<name>A0A2N9JAX6_9ACTN</name>
<dbReference type="Pfam" id="PF07929">
    <property type="entry name" value="PRiA4_ORF3"/>
    <property type="match status" value="1"/>
</dbReference>
<evidence type="ECO:0000259" key="1">
    <source>
        <dbReference type="Pfam" id="PF07929"/>
    </source>
</evidence>
<dbReference type="SUPFAM" id="SSF159941">
    <property type="entry name" value="MM3350-like"/>
    <property type="match status" value="1"/>
</dbReference>
<dbReference type="EMBL" id="LT985188">
    <property type="protein sequence ID" value="SPD85301.1"/>
    <property type="molecule type" value="Genomic_DNA"/>
</dbReference>
<accession>A0A2N9JAX6</accession>
<dbReference type="Proteomes" id="UP000238164">
    <property type="component" value="Chromosome 1"/>
</dbReference>
<dbReference type="PANTHER" id="PTHR41878:SF1">
    <property type="entry name" value="TNPR PROTEIN"/>
    <property type="match status" value="1"/>
</dbReference>
<proteinExistence type="predicted"/>
<dbReference type="PANTHER" id="PTHR41878">
    <property type="entry name" value="LEXA REPRESSOR-RELATED"/>
    <property type="match status" value="1"/>
</dbReference>
<dbReference type="Gene3D" id="3.10.290.30">
    <property type="entry name" value="MM3350-like"/>
    <property type="match status" value="1"/>
</dbReference>